<dbReference type="Proteomes" id="UP000240493">
    <property type="component" value="Unassembled WGS sequence"/>
</dbReference>
<protein>
    <submittedName>
        <fullName evidence="1">Uncharacterized protein</fullName>
    </submittedName>
</protein>
<keyword evidence="2" id="KW-1185">Reference proteome</keyword>
<accession>A0A2T3Z8I0</accession>
<evidence type="ECO:0000313" key="2">
    <source>
        <dbReference type="Proteomes" id="UP000240493"/>
    </source>
</evidence>
<organism evidence="1 2">
    <name type="scientific">Trichoderma asperellum (strain ATCC 204424 / CBS 433.97 / NBRC 101777)</name>
    <dbReference type="NCBI Taxonomy" id="1042311"/>
    <lineage>
        <taxon>Eukaryota</taxon>
        <taxon>Fungi</taxon>
        <taxon>Dikarya</taxon>
        <taxon>Ascomycota</taxon>
        <taxon>Pezizomycotina</taxon>
        <taxon>Sordariomycetes</taxon>
        <taxon>Hypocreomycetidae</taxon>
        <taxon>Hypocreales</taxon>
        <taxon>Hypocreaceae</taxon>
        <taxon>Trichoderma</taxon>
    </lineage>
</organism>
<gene>
    <name evidence="1" type="ORF">M441DRAFT_417571</name>
</gene>
<dbReference type="EMBL" id="KZ679262">
    <property type="protein sequence ID" value="PTB41092.1"/>
    <property type="molecule type" value="Genomic_DNA"/>
</dbReference>
<sequence>MSLSHASSREKSNYPFGYLDVDRAARTSVSGGVGPFGSEVAVGFQARACATPCLSRTESDGLALRTRKIQRRIPRASASLLFTLKRHSCPSPCSPSWSHKLHAVMLPRGNRAPQTCPQRRVCRTEICENWFSSNTAAIAAKKRESPCHGAWKLLRFYKQAD</sequence>
<dbReference type="AlphaFoldDB" id="A0A2T3Z8I0"/>
<name>A0A2T3Z8I0_TRIA4</name>
<reference evidence="1 2" key="1">
    <citation type="submission" date="2016-07" db="EMBL/GenBank/DDBJ databases">
        <title>Multiple horizontal gene transfer events from other fungi enriched the ability of initially mycotrophic Trichoderma (Ascomycota) to feed on dead plant biomass.</title>
        <authorList>
            <consortium name="DOE Joint Genome Institute"/>
            <person name="Aerts A."/>
            <person name="Atanasova L."/>
            <person name="Chenthamara K."/>
            <person name="Zhang J."/>
            <person name="Grujic M."/>
            <person name="Henrissat B."/>
            <person name="Kuo A."/>
            <person name="Salamov A."/>
            <person name="Lipzen A."/>
            <person name="Labutti K."/>
            <person name="Barry K."/>
            <person name="Miao Y."/>
            <person name="Rahimi M.J."/>
            <person name="Shen Q."/>
            <person name="Grigoriev I.V."/>
            <person name="Kubicek C.P."/>
            <person name="Druzhinina I.S."/>
        </authorList>
    </citation>
    <scope>NUCLEOTIDE SEQUENCE [LARGE SCALE GENOMIC DNA]</scope>
    <source>
        <strain evidence="1 2">CBS 433.97</strain>
    </source>
</reference>
<proteinExistence type="predicted"/>
<evidence type="ECO:0000313" key="1">
    <source>
        <dbReference type="EMBL" id="PTB41092.1"/>
    </source>
</evidence>